<dbReference type="EMBL" id="BART01032410">
    <property type="protein sequence ID" value="GAH10651.1"/>
    <property type="molecule type" value="Genomic_DNA"/>
</dbReference>
<sequence length="155" mass="16405">TGGNAYWAFWYMGTAAPQNGAIPETCFPYQAVDVNGCDFNGCGYTPVLCSAKCATWQSQLVQTITGYGFDDASGTGTLTPQKIKNELANGPVCLSIDVFADFNPGPGSSSSFDSNGIYRWDGVSAYTGGHAILCVGYSDSLGAWICKNRANYKTS</sequence>
<dbReference type="SUPFAM" id="SSF54001">
    <property type="entry name" value="Cysteine proteinases"/>
    <property type="match status" value="1"/>
</dbReference>
<name>X1CQG6_9ZZZZ</name>
<organism evidence="2">
    <name type="scientific">marine sediment metagenome</name>
    <dbReference type="NCBI Taxonomy" id="412755"/>
    <lineage>
        <taxon>unclassified sequences</taxon>
        <taxon>metagenomes</taxon>
        <taxon>ecological metagenomes</taxon>
    </lineage>
</organism>
<evidence type="ECO:0000313" key="2">
    <source>
        <dbReference type="EMBL" id="GAH10651.1"/>
    </source>
</evidence>
<dbReference type="Gene3D" id="3.90.70.10">
    <property type="entry name" value="Cysteine proteinases"/>
    <property type="match status" value="1"/>
</dbReference>
<dbReference type="InterPro" id="IPR038765">
    <property type="entry name" value="Papain-like_cys_pep_sf"/>
</dbReference>
<dbReference type="InterPro" id="IPR000668">
    <property type="entry name" value="Peptidase_C1A_C"/>
</dbReference>
<protein>
    <recommendedName>
        <fullName evidence="1">Peptidase C1A papain C-terminal domain-containing protein</fullName>
    </recommendedName>
</protein>
<accession>X1CQG6</accession>
<proteinExistence type="predicted"/>
<dbReference type="GO" id="GO:0006508">
    <property type="term" value="P:proteolysis"/>
    <property type="evidence" value="ECO:0007669"/>
    <property type="project" value="InterPro"/>
</dbReference>
<evidence type="ECO:0000259" key="1">
    <source>
        <dbReference type="Pfam" id="PF00112"/>
    </source>
</evidence>
<dbReference type="Pfam" id="PF00112">
    <property type="entry name" value="Peptidase_C1"/>
    <property type="match status" value="1"/>
</dbReference>
<feature type="non-terminal residue" evidence="2">
    <location>
        <position position="1"/>
    </location>
</feature>
<dbReference type="AlphaFoldDB" id="X1CQG6"/>
<gene>
    <name evidence="2" type="ORF">S01H4_56017</name>
</gene>
<reference evidence="2" key="1">
    <citation type="journal article" date="2014" name="Front. Microbiol.">
        <title>High frequency of phylogenetically diverse reductive dehalogenase-homologous genes in deep subseafloor sedimentary metagenomes.</title>
        <authorList>
            <person name="Kawai M."/>
            <person name="Futagami T."/>
            <person name="Toyoda A."/>
            <person name="Takaki Y."/>
            <person name="Nishi S."/>
            <person name="Hori S."/>
            <person name="Arai W."/>
            <person name="Tsubouchi T."/>
            <person name="Morono Y."/>
            <person name="Uchiyama I."/>
            <person name="Ito T."/>
            <person name="Fujiyama A."/>
            <person name="Inagaki F."/>
            <person name="Takami H."/>
        </authorList>
    </citation>
    <scope>NUCLEOTIDE SEQUENCE</scope>
    <source>
        <strain evidence="2">Expedition CK06-06</strain>
    </source>
</reference>
<feature type="domain" description="Peptidase C1A papain C-terminal" evidence="1">
    <location>
        <begin position="2"/>
        <end position="148"/>
    </location>
</feature>
<dbReference type="GO" id="GO:0008234">
    <property type="term" value="F:cysteine-type peptidase activity"/>
    <property type="evidence" value="ECO:0007669"/>
    <property type="project" value="InterPro"/>
</dbReference>
<comment type="caution">
    <text evidence="2">The sequence shown here is derived from an EMBL/GenBank/DDBJ whole genome shotgun (WGS) entry which is preliminary data.</text>
</comment>